<feature type="transmembrane region" description="Helical" evidence="1">
    <location>
        <begin position="99"/>
        <end position="129"/>
    </location>
</feature>
<protein>
    <submittedName>
        <fullName evidence="3">DUF4396 domain-containing protein</fullName>
    </submittedName>
</protein>
<organism evidence="3 4">
    <name type="scientific">Micromonospora costi</name>
    <dbReference type="NCBI Taxonomy" id="1530042"/>
    <lineage>
        <taxon>Bacteria</taxon>
        <taxon>Bacillati</taxon>
        <taxon>Actinomycetota</taxon>
        <taxon>Actinomycetes</taxon>
        <taxon>Micromonosporales</taxon>
        <taxon>Micromonosporaceae</taxon>
        <taxon>Micromonospora</taxon>
    </lineage>
</organism>
<feature type="domain" description="DUF4396" evidence="2">
    <location>
        <begin position="102"/>
        <end position="240"/>
    </location>
</feature>
<dbReference type="OrthoDB" id="345021at2"/>
<keyword evidence="1" id="KW-0472">Membrane</keyword>
<keyword evidence="1" id="KW-0812">Transmembrane</keyword>
<keyword evidence="4" id="KW-1185">Reference proteome</keyword>
<feature type="transmembrane region" description="Helical" evidence="1">
    <location>
        <begin position="58"/>
        <end position="78"/>
    </location>
</feature>
<feature type="transmembrane region" description="Helical" evidence="1">
    <location>
        <begin position="141"/>
        <end position="158"/>
    </location>
</feature>
<dbReference type="AlphaFoldDB" id="A0A3B0A0B1"/>
<feature type="transmembrane region" description="Helical" evidence="1">
    <location>
        <begin position="21"/>
        <end position="46"/>
    </location>
</feature>
<evidence type="ECO:0000259" key="2">
    <source>
        <dbReference type="Pfam" id="PF14342"/>
    </source>
</evidence>
<gene>
    <name evidence="3" type="ORF">D7193_24710</name>
</gene>
<dbReference type="Pfam" id="PF14342">
    <property type="entry name" value="DUF4396"/>
    <property type="match status" value="1"/>
</dbReference>
<evidence type="ECO:0000313" key="3">
    <source>
        <dbReference type="EMBL" id="RKN52996.1"/>
    </source>
</evidence>
<evidence type="ECO:0000313" key="4">
    <source>
        <dbReference type="Proteomes" id="UP000279968"/>
    </source>
</evidence>
<dbReference type="RefSeq" id="WP_120781905.1">
    <property type="nucleotide sequence ID" value="NZ_RBAN01000004.1"/>
</dbReference>
<dbReference type="InterPro" id="IPR025509">
    <property type="entry name" value="DUF4396"/>
</dbReference>
<name>A0A3B0A0B1_9ACTN</name>
<feature type="transmembrane region" description="Helical" evidence="1">
    <location>
        <begin position="179"/>
        <end position="199"/>
    </location>
</feature>
<sequence>MNQEASALLDWASRSLPQPPWLVVLSWAGLFVGIASTAAILVDHFVLRYRQPVKLMEVVWPTTALYFGPVAVLAYRQWGRPQSPRWLERHRTPPRRSRHAVTIIETLHCATHCVLGAIIGTVFVFGFSFEIFDKRLWPEFIGDYVSAVLVGLAFRYSAQADTGGRRLWAAIRRFLRGDLLSVSVFEFALLGWLALMELTVFHETLQPSSPVFWLIVQIGLVIGFFAAWPPTLWLVRRGAKAELLGTPQ</sequence>
<dbReference type="Proteomes" id="UP000279968">
    <property type="component" value="Unassembled WGS sequence"/>
</dbReference>
<comment type="caution">
    <text evidence="3">The sequence shown here is derived from an EMBL/GenBank/DDBJ whole genome shotgun (WGS) entry which is preliminary data.</text>
</comment>
<accession>A0A3B0A0B1</accession>
<feature type="transmembrane region" description="Helical" evidence="1">
    <location>
        <begin position="211"/>
        <end position="235"/>
    </location>
</feature>
<dbReference type="EMBL" id="RBAN01000004">
    <property type="protein sequence ID" value="RKN52996.1"/>
    <property type="molecule type" value="Genomic_DNA"/>
</dbReference>
<keyword evidence="1" id="KW-1133">Transmembrane helix</keyword>
<proteinExistence type="predicted"/>
<reference evidence="3 4" key="1">
    <citation type="journal article" date="2015" name="Int. J. Syst. Evol. Microbiol.">
        <title>Micromonospora costi sp. nov., isolated from a leaf of Costus speciosus.</title>
        <authorList>
            <person name="Thawai C."/>
        </authorList>
    </citation>
    <scope>NUCLEOTIDE SEQUENCE [LARGE SCALE GENOMIC DNA]</scope>
    <source>
        <strain evidence="3 4">CS1-12</strain>
    </source>
</reference>
<evidence type="ECO:0000256" key="1">
    <source>
        <dbReference type="SAM" id="Phobius"/>
    </source>
</evidence>